<dbReference type="InterPro" id="IPR005899">
    <property type="entry name" value="Na_pump_deCOase"/>
</dbReference>
<keyword evidence="8" id="KW-1185">Reference proteome</keyword>
<dbReference type="eggNOG" id="ENOG5033KI2">
    <property type="taxonomic scope" value="Bacteria"/>
</dbReference>
<evidence type="ECO:0000256" key="5">
    <source>
        <dbReference type="ARBA" id="ARBA00023136"/>
    </source>
</evidence>
<dbReference type="EMBL" id="CP002390">
    <property type="protein sequence ID" value="EFE27835.1"/>
    <property type="molecule type" value="Genomic_DNA"/>
</dbReference>
<sequence>MCMWIGEVNLANAFTISAMGLSTVFLTLISLAIAVIVVSKVLLALGIGKKEEPKASATPAAAAKTTVATDENDETYAAIVAAVSEEMKLPVDKFRIVEITEIA</sequence>
<dbReference type="Pfam" id="PF04277">
    <property type="entry name" value="OAD_gamma"/>
    <property type="match status" value="1"/>
</dbReference>
<evidence type="ECO:0000256" key="2">
    <source>
        <dbReference type="ARBA" id="ARBA00022475"/>
    </source>
</evidence>
<dbReference type="GO" id="GO:0036376">
    <property type="term" value="P:sodium ion export across plasma membrane"/>
    <property type="evidence" value="ECO:0007669"/>
    <property type="project" value="InterPro"/>
</dbReference>
<gene>
    <name evidence="7" type="ordered locus">HMPREF0389_01466</name>
</gene>
<keyword evidence="4 6" id="KW-1133">Transmembrane helix</keyword>
<organism evidence="7 8">
    <name type="scientific">Filifactor alocis (strain ATCC 35896 / CCUG 47790 / D40 B5)</name>
    <name type="common">Fusobacterium alocis</name>
    <dbReference type="NCBI Taxonomy" id="546269"/>
    <lineage>
        <taxon>Bacteria</taxon>
        <taxon>Bacillati</taxon>
        <taxon>Bacillota</taxon>
        <taxon>Clostridia</taxon>
        <taxon>Peptostreptococcales</taxon>
        <taxon>Filifactoraceae</taxon>
        <taxon>Filifactor</taxon>
    </lineage>
</organism>
<evidence type="ECO:0000313" key="7">
    <source>
        <dbReference type="EMBL" id="EFE27835.1"/>
    </source>
</evidence>
<accession>D6GTM8</accession>
<reference evidence="8" key="1">
    <citation type="submission" date="2010-12" db="EMBL/GenBank/DDBJ databases">
        <title>The genome sequence of Filifactor alocis strain ATCC 35896.</title>
        <authorList>
            <consortium name="The Broad Institute Genome Sequencing Platform"/>
            <person name="Ward D."/>
            <person name="Earl A."/>
            <person name="Feldgarden M."/>
            <person name="Young S.K."/>
            <person name="Gargeya S."/>
            <person name="Zeng Q."/>
            <person name="Alvarado L."/>
            <person name="Berlin A."/>
            <person name="Bochicchio J."/>
            <person name="Chapman S.B."/>
            <person name="Chen Z."/>
            <person name="Freedman E."/>
            <person name="Gellesch M."/>
            <person name="Goldberg J."/>
            <person name="Griggs A."/>
            <person name="Gujja S."/>
            <person name="Heilman E."/>
            <person name="Heiman D."/>
            <person name="Howarth C."/>
            <person name="Mehta T."/>
            <person name="Neiman D."/>
            <person name="Pearson M."/>
            <person name="Roberts A."/>
            <person name="Saif S."/>
            <person name="Shea T."/>
            <person name="Shenoy N."/>
            <person name="Sisk P."/>
            <person name="Stolte C."/>
            <person name="Sykes S."/>
            <person name="White J."/>
            <person name="Yandava C."/>
            <person name="Izard J."/>
            <person name="Blanton J.M."/>
            <person name="Baranova O.V."/>
            <person name="Tanner A.C."/>
            <person name="Dewhirst F.E."/>
            <person name="Haas B."/>
            <person name="Nusbaum C."/>
            <person name="Birren B."/>
        </authorList>
    </citation>
    <scope>NUCLEOTIDE SEQUENCE [LARGE SCALE GENOMIC DNA]</scope>
    <source>
        <strain evidence="8">ATCC 35896 / CCUG 47790 / D40 B5</strain>
    </source>
</reference>
<keyword evidence="3 6" id="KW-0812">Transmembrane</keyword>
<dbReference type="STRING" id="546269.HMPREF0389_01466"/>
<dbReference type="GO" id="GO:0005886">
    <property type="term" value="C:plasma membrane"/>
    <property type="evidence" value="ECO:0007669"/>
    <property type="project" value="UniProtKB-SubCell"/>
</dbReference>
<dbReference type="KEGG" id="faa:HMPREF0389_01466"/>
<evidence type="ECO:0000313" key="8">
    <source>
        <dbReference type="Proteomes" id="UP000007468"/>
    </source>
</evidence>
<dbReference type="AlphaFoldDB" id="D6GTM8"/>
<dbReference type="NCBIfam" id="TIGR01195">
    <property type="entry name" value="oadG_fam"/>
    <property type="match status" value="1"/>
</dbReference>
<keyword evidence="5 6" id="KW-0472">Membrane</keyword>
<dbReference type="GO" id="GO:0015081">
    <property type="term" value="F:sodium ion transmembrane transporter activity"/>
    <property type="evidence" value="ECO:0007669"/>
    <property type="project" value="InterPro"/>
</dbReference>
<keyword evidence="2" id="KW-1003">Cell membrane</keyword>
<evidence type="ECO:0000256" key="6">
    <source>
        <dbReference type="SAM" id="Phobius"/>
    </source>
</evidence>
<name>D6GTM8_FILAD</name>
<dbReference type="Proteomes" id="UP000007468">
    <property type="component" value="Chromosome"/>
</dbReference>
<proteinExistence type="predicted"/>
<evidence type="ECO:0000256" key="1">
    <source>
        <dbReference type="ARBA" id="ARBA00004236"/>
    </source>
</evidence>
<feature type="transmembrane region" description="Helical" evidence="6">
    <location>
        <begin position="20"/>
        <end position="45"/>
    </location>
</feature>
<protein>
    <submittedName>
        <fullName evidence="7">Sodium pump decarboxylase, gamma subunit</fullName>
    </submittedName>
</protein>
<evidence type="ECO:0000256" key="3">
    <source>
        <dbReference type="ARBA" id="ARBA00022692"/>
    </source>
</evidence>
<evidence type="ECO:0000256" key="4">
    <source>
        <dbReference type="ARBA" id="ARBA00022989"/>
    </source>
</evidence>
<comment type="subcellular location">
    <subcellularLocation>
        <location evidence="1">Cell membrane</location>
    </subcellularLocation>
</comment>